<reference evidence="1" key="1">
    <citation type="submission" date="2024-03" db="EMBL/GenBank/DDBJ databases">
        <title>Diverse circular DNA viruses in blood, oral, and fecal samples of captive lemurs.</title>
        <authorList>
            <person name="Paietta E.N."/>
            <person name="Kraberger S."/>
            <person name="Lund M.C."/>
            <person name="Custer J.M."/>
            <person name="Vargas K.M."/>
            <person name="Ehmke E.E."/>
            <person name="Yoder A.D."/>
            <person name="Varsani A."/>
        </authorList>
    </citation>
    <scope>NUCLEOTIDE SEQUENCE</scope>
    <source>
        <strain evidence="1">Duke_28FS_1</strain>
    </source>
</reference>
<proteinExistence type="predicted"/>
<organism evidence="1">
    <name type="scientific">Dulem virus 39</name>
    <dbReference type="NCBI Taxonomy" id="3145757"/>
    <lineage>
        <taxon>Viruses</taxon>
        <taxon>Duplodnaviria</taxon>
        <taxon>Heunggongvirae</taxon>
        <taxon>Uroviricota</taxon>
        <taxon>Caudoviricetes</taxon>
    </lineage>
</organism>
<name>A0AAU8B6K9_9CAUD</name>
<sequence>MAKRVFKADCLSVSSIRQLQKDLEKYRDSLEYKARLLSEKLSERGVEIARVQVSSLDAVFTGELLSSIHSEYKGSQKGGAIFAVAADSDHAAFVEFGTGQMGMDKSYPYPLPEGVSWDYATGKTIRKNATTGRYYWFYPGKDGKWHYTEGMPSRPFMYQTSMELIQEVVKVAKEVFGGG</sequence>
<protein>
    <submittedName>
        <fullName evidence="1">Tail protein</fullName>
    </submittedName>
</protein>
<dbReference type="EMBL" id="PP511791">
    <property type="protein sequence ID" value="XCD07558.1"/>
    <property type="molecule type" value="Genomic_DNA"/>
</dbReference>
<evidence type="ECO:0000313" key="1">
    <source>
        <dbReference type="EMBL" id="XCD07558.1"/>
    </source>
</evidence>
<accession>A0AAU8B6K9</accession>